<dbReference type="AlphaFoldDB" id="A0A2Z6QSP9"/>
<keyword evidence="3" id="KW-1185">Reference proteome</keyword>
<organism evidence="1 3">
    <name type="scientific">Rhizophagus clarus</name>
    <dbReference type="NCBI Taxonomy" id="94130"/>
    <lineage>
        <taxon>Eukaryota</taxon>
        <taxon>Fungi</taxon>
        <taxon>Fungi incertae sedis</taxon>
        <taxon>Mucoromycota</taxon>
        <taxon>Glomeromycotina</taxon>
        <taxon>Glomeromycetes</taxon>
        <taxon>Glomerales</taxon>
        <taxon>Glomeraceae</taxon>
        <taxon>Rhizophagus</taxon>
    </lineage>
</organism>
<reference evidence="2" key="2">
    <citation type="submission" date="2019-10" db="EMBL/GenBank/DDBJ databases">
        <title>Conservation and host-specific expression of non-tandemly repeated heterogenous ribosome RNA gene in arbuscular mycorrhizal fungi.</title>
        <authorList>
            <person name="Maeda T."/>
            <person name="Kobayashi Y."/>
            <person name="Nakagawa T."/>
            <person name="Ezawa T."/>
            <person name="Yamaguchi K."/>
            <person name="Bino T."/>
            <person name="Nishimoto Y."/>
            <person name="Shigenobu S."/>
            <person name="Kawaguchi M."/>
        </authorList>
    </citation>
    <scope>NUCLEOTIDE SEQUENCE</scope>
    <source>
        <strain evidence="2">HR1</strain>
    </source>
</reference>
<dbReference type="Proteomes" id="UP000615446">
    <property type="component" value="Unassembled WGS sequence"/>
</dbReference>
<gene>
    <name evidence="2" type="ORF">RCL2_002495900</name>
    <name evidence="1" type="ORF">RclHR1_02100019</name>
</gene>
<comment type="caution">
    <text evidence="1">The sequence shown here is derived from an EMBL/GenBank/DDBJ whole genome shotgun (WGS) entry which is preliminary data.</text>
</comment>
<protein>
    <submittedName>
        <fullName evidence="1">Uncharacterized protein</fullName>
    </submittedName>
</protein>
<reference evidence="1 3" key="1">
    <citation type="submission" date="2017-11" db="EMBL/GenBank/DDBJ databases">
        <title>The genome of Rhizophagus clarus HR1 reveals common genetic basis of auxotrophy among arbuscular mycorrhizal fungi.</title>
        <authorList>
            <person name="Kobayashi Y."/>
        </authorList>
    </citation>
    <scope>NUCLEOTIDE SEQUENCE [LARGE SCALE GENOMIC DNA]</scope>
    <source>
        <strain evidence="1 3">HR1</strain>
    </source>
</reference>
<name>A0A2Z6QSP9_9GLOM</name>
<accession>A0A2Z6QSP9</accession>
<evidence type="ECO:0000313" key="3">
    <source>
        <dbReference type="Proteomes" id="UP000247702"/>
    </source>
</evidence>
<sequence length="81" mass="9499">MFKILGIQDIRDSGYWNSGYWDLGYWNSGYWEFRILEIWDTGIRDIGIRDIGIRDIVCFGKLSNSGNWHSGNCPISILYIF</sequence>
<evidence type="ECO:0000313" key="1">
    <source>
        <dbReference type="EMBL" id="GBB93070.1"/>
    </source>
</evidence>
<evidence type="ECO:0000313" key="2">
    <source>
        <dbReference type="EMBL" id="GES98409.1"/>
    </source>
</evidence>
<dbReference type="EMBL" id="BEXD01001225">
    <property type="protein sequence ID" value="GBB93070.1"/>
    <property type="molecule type" value="Genomic_DNA"/>
</dbReference>
<dbReference type="EMBL" id="BLAL01000268">
    <property type="protein sequence ID" value="GES98409.1"/>
    <property type="molecule type" value="Genomic_DNA"/>
</dbReference>
<proteinExistence type="predicted"/>
<dbReference type="Proteomes" id="UP000247702">
    <property type="component" value="Unassembled WGS sequence"/>
</dbReference>